<keyword evidence="1" id="KW-1133">Transmembrane helix</keyword>
<keyword evidence="1" id="KW-0812">Transmembrane</keyword>
<keyword evidence="3" id="KW-1185">Reference proteome</keyword>
<comment type="caution">
    <text evidence="2">The sequence shown here is derived from an EMBL/GenBank/DDBJ whole genome shotgun (WGS) entry which is preliminary data.</text>
</comment>
<sequence length="138" mass="14947">MDMNVSCTIFRVAAATCNIPPPTTLLPPPPPEKTTDSYCIFSGARTPPSLPSAAAAIIAIICFSQRIIFVAALVRHWSRFEKTPGRTSGSGYLSATFPACFLLAVEAGRAFRSLFYRPIYRLSCISLCGNAESRINVI</sequence>
<organism evidence="2 3">
    <name type="scientific">Tenebrio molitor</name>
    <name type="common">Yellow mealworm beetle</name>
    <dbReference type="NCBI Taxonomy" id="7067"/>
    <lineage>
        <taxon>Eukaryota</taxon>
        <taxon>Metazoa</taxon>
        <taxon>Ecdysozoa</taxon>
        <taxon>Arthropoda</taxon>
        <taxon>Hexapoda</taxon>
        <taxon>Insecta</taxon>
        <taxon>Pterygota</taxon>
        <taxon>Neoptera</taxon>
        <taxon>Endopterygota</taxon>
        <taxon>Coleoptera</taxon>
        <taxon>Polyphaga</taxon>
        <taxon>Cucujiformia</taxon>
        <taxon>Tenebrionidae</taxon>
        <taxon>Tenebrio</taxon>
    </lineage>
</organism>
<dbReference type="EMBL" id="JABDTM020012887">
    <property type="protein sequence ID" value="KAH0820088.1"/>
    <property type="molecule type" value="Genomic_DNA"/>
</dbReference>
<evidence type="ECO:0000313" key="2">
    <source>
        <dbReference type="EMBL" id="KAH0820088.1"/>
    </source>
</evidence>
<reference evidence="2" key="1">
    <citation type="journal article" date="2020" name="J Insects Food Feed">
        <title>The yellow mealworm (Tenebrio molitor) genome: a resource for the emerging insects as food and feed industry.</title>
        <authorList>
            <person name="Eriksson T."/>
            <person name="Andere A."/>
            <person name="Kelstrup H."/>
            <person name="Emery V."/>
            <person name="Picard C."/>
        </authorList>
    </citation>
    <scope>NUCLEOTIDE SEQUENCE</scope>
    <source>
        <strain evidence="2">Stoneville</strain>
        <tissue evidence="2">Whole head</tissue>
    </source>
</reference>
<protein>
    <submittedName>
        <fullName evidence="2">Uncharacterized protein</fullName>
    </submittedName>
</protein>
<accession>A0A8J6LIF2</accession>
<name>A0A8J6LIF2_TENMO</name>
<keyword evidence="1" id="KW-0472">Membrane</keyword>
<proteinExistence type="predicted"/>
<evidence type="ECO:0000256" key="1">
    <source>
        <dbReference type="SAM" id="Phobius"/>
    </source>
</evidence>
<dbReference type="Proteomes" id="UP000719412">
    <property type="component" value="Unassembled WGS sequence"/>
</dbReference>
<dbReference type="AlphaFoldDB" id="A0A8J6LIF2"/>
<gene>
    <name evidence="2" type="ORF">GEV33_002703</name>
</gene>
<reference evidence="2" key="2">
    <citation type="submission" date="2021-08" db="EMBL/GenBank/DDBJ databases">
        <authorList>
            <person name="Eriksson T."/>
        </authorList>
    </citation>
    <scope>NUCLEOTIDE SEQUENCE</scope>
    <source>
        <strain evidence="2">Stoneville</strain>
        <tissue evidence="2">Whole head</tissue>
    </source>
</reference>
<feature type="transmembrane region" description="Helical" evidence="1">
    <location>
        <begin position="53"/>
        <end position="74"/>
    </location>
</feature>
<evidence type="ECO:0000313" key="3">
    <source>
        <dbReference type="Proteomes" id="UP000719412"/>
    </source>
</evidence>